<proteinExistence type="inferred from homology"/>
<dbReference type="PANTHER" id="PTHR30269:SF0">
    <property type="entry name" value="MEMBRANE TRANSPORTER PROTEIN YFCA-RELATED"/>
    <property type="match status" value="1"/>
</dbReference>
<feature type="transmembrane region" description="Helical" evidence="8">
    <location>
        <begin position="215"/>
        <end position="246"/>
    </location>
</feature>
<feature type="transmembrane region" description="Helical" evidence="8">
    <location>
        <begin position="174"/>
        <end position="194"/>
    </location>
</feature>
<dbReference type="InterPro" id="IPR002781">
    <property type="entry name" value="TM_pro_TauE-like"/>
</dbReference>
<dbReference type="AlphaFoldDB" id="A0A318JYA8"/>
<evidence type="ECO:0000256" key="3">
    <source>
        <dbReference type="ARBA" id="ARBA00022448"/>
    </source>
</evidence>
<protein>
    <recommendedName>
        <fullName evidence="8">Probable membrane transporter protein</fullName>
    </recommendedName>
</protein>
<name>A0A318JYA8_9NOCA</name>
<dbReference type="Proteomes" id="UP000247569">
    <property type="component" value="Unassembled WGS sequence"/>
</dbReference>
<keyword evidence="11" id="KW-1185">Reference proteome</keyword>
<evidence type="ECO:0000313" key="10">
    <source>
        <dbReference type="EMBL" id="PXX63242.1"/>
    </source>
</evidence>
<comment type="subcellular location">
    <subcellularLocation>
        <location evidence="1 8">Cell membrane</location>
        <topology evidence="1 8">Multi-pass membrane protein</topology>
    </subcellularLocation>
</comment>
<dbReference type="EMBL" id="QJKF01000006">
    <property type="protein sequence ID" value="PXX63242.1"/>
    <property type="molecule type" value="Genomic_DNA"/>
</dbReference>
<feature type="transmembrane region" description="Helical" evidence="8">
    <location>
        <begin position="282"/>
        <end position="301"/>
    </location>
</feature>
<dbReference type="PANTHER" id="PTHR30269">
    <property type="entry name" value="TRANSMEMBRANE PROTEIN YFCA"/>
    <property type="match status" value="1"/>
</dbReference>
<feature type="transmembrane region" description="Helical" evidence="8">
    <location>
        <begin position="258"/>
        <end position="275"/>
    </location>
</feature>
<gene>
    <name evidence="10" type="ORF">DFR70_106302</name>
</gene>
<evidence type="ECO:0000256" key="6">
    <source>
        <dbReference type="ARBA" id="ARBA00022989"/>
    </source>
</evidence>
<evidence type="ECO:0000256" key="1">
    <source>
        <dbReference type="ARBA" id="ARBA00004651"/>
    </source>
</evidence>
<keyword evidence="3" id="KW-0813">Transport</keyword>
<organism evidence="10 11">
    <name type="scientific">Nocardia tenerifensis</name>
    <dbReference type="NCBI Taxonomy" id="228006"/>
    <lineage>
        <taxon>Bacteria</taxon>
        <taxon>Bacillati</taxon>
        <taxon>Actinomycetota</taxon>
        <taxon>Actinomycetes</taxon>
        <taxon>Mycobacteriales</taxon>
        <taxon>Nocardiaceae</taxon>
        <taxon>Nocardia</taxon>
    </lineage>
</organism>
<evidence type="ECO:0000256" key="8">
    <source>
        <dbReference type="RuleBase" id="RU363041"/>
    </source>
</evidence>
<comment type="similarity">
    <text evidence="2 8">Belongs to the 4-toluene sulfonate uptake permease (TSUP) (TC 2.A.102) family.</text>
</comment>
<keyword evidence="5 8" id="KW-0812">Transmembrane</keyword>
<sequence length="327" mass="34450">MFPKGRVDRRGKTPRREPVRSDPVAAAEKKCPLHDVGEFTVWHYSCGTPVPSSGHPAVPLAFRPEIHRTDLLMTWLEQLAVFGAGIAAGGINTIVGSGTLITFPVLLAFGLPPVTANVSNTIGLVPGSLSGVHGYRRELAGQRERLLRFGTASLLGGITGAVLLLTLPATAFKAIVPVLIVAALVLVVVQPKLSRWVKQRRENGDSPAPKHGGPILFVAIFATGVYGGYFGAAQGVLLMGLLGVFVHDDMQRLNGIKNVLATIVNGVAAAIFIVIADVDWRAVLLIALGSIIGGQLGAKMGRRMPPTALRAVIVVVGLIAVVRLVMS</sequence>
<feature type="region of interest" description="Disordered" evidence="9">
    <location>
        <begin position="1"/>
        <end position="24"/>
    </location>
</feature>
<keyword evidence="4 8" id="KW-1003">Cell membrane</keyword>
<dbReference type="Pfam" id="PF01925">
    <property type="entry name" value="TauE"/>
    <property type="match status" value="1"/>
</dbReference>
<dbReference type="GO" id="GO:0005886">
    <property type="term" value="C:plasma membrane"/>
    <property type="evidence" value="ECO:0007669"/>
    <property type="project" value="UniProtKB-SubCell"/>
</dbReference>
<evidence type="ECO:0000313" key="11">
    <source>
        <dbReference type="Proteomes" id="UP000247569"/>
    </source>
</evidence>
<feature type="transmembrane region" description="Helical" evidence="8">
    <location>
        <begin position="307"/>
        <end position="326"/>
    </location>
</feature>
<evidence type="ECO:0000256" key="2">
    <source>
        <dbReference type="ARBA" id="ARBA00009142"/>
    </source>
</evidence>
<evidence type="ECO:0000256" key="4">
    <source>
        <dbReference type="ARBA" id="ARBA00022475"/>
    </source>
</evidence>
<keyword evidence="7 8" id="KW-0472">Membrane</keyword>
<evidence type="ECO:0000256" key="5">
    <source>
        <dbReference type="ARBA" id="ARBA00022692"/>
    </source>
</evidence>
<comment type="caution">
    <text evidence="10">The sequence shown here is derived from an EMBL/GenBank/DDBJ whole genome shotgun (WGS) entry which is preliminary data.</text>
</comment>
<evidence type="ECO:0000256" key="9">
    <source>
        <dbReference type="SAM" id="MobiDB-lite"/>
    </source>
</evidence>
<accession>A0A318JYA8</accession>
<dbReference type="InterPro" id="IPR052017">
    <property type="entry name" value="TSUP"/>
</dbReference>
<feature type="transmembrane region" description="Helical" evidence="8">
    <location>
        <begin position="146"/>
        <end position="168"/>
    </location>
</feature>
<keyword evidence="6 8" id="KW-1133">Transmembrane helix</keyword>
<feature type="compositionally biased region" description="Basic and acidic residues" evidence="9">
    <location>
        <begin position="1"/>
        <end position="20"/>
    </location>
</feature>
<evidence type="ECO:0000256" key="7">
    <source>
        <dbReference type="ARBA" id="ARBA00023136"/>
    </source>
</evidence>
<reference evidence="10 11" key="1">
    <citation type="submission" date="2018-05" db="EMBL/GenBank/DDBJ databases">
        <title>Genomic Encyclopedia of Type Strains, Phase IV (KMG-IV): sequencing the most valuable type-strain genomes for metagenomic binning, comparative biology and taxonomic classification.</title>
        <authorList>
            <person name="Goeker M."/>
        </authorList>
    </citation>
    <scope>NUCLEOTIDE SEQUENCE [LARGE SCALE GENOMIC DNA]</scope>
    <source>
        <strain evidence="10 11">DSM 44704</strain>
    </source>
</reference>